<dbReference type="SUPFAM" id="SSF46785">
    <property type="entry name" value="Winged helix' DNA-binding domain"/>
    <property type="match status" value="1"/>
</dbReference>
<feature type="domain" description="HTH arsR-type" evidence="4">
    <location>
        <begin position="28"/>
        <end position="101"/>
    </location>
</feature>
<dbReference type="InterPro" id="IPR036388">
    <property type="entry name" value="WH-like_DNA-bd_sf"/>
</dbReference>
<dbReference type="InterPro" id="IPR052362">
    <property type="entry name" value="HTH-GbsR_regulator"/>
</dbReference>
<keyword evidence="6" id="KW-1185">Reference proteome</keyword>
<dbReference type="PANTHER" id="PTHR38465">
    <property type="entry name" value="HTH-TYPE TRANSCRIPTIONAL REGULATOR MJ1563-RELATED"/>
    <property type="match status" value="1"/>
</dbReference>
<dbReference type="InterPro" id="IPR036390">
    <property type="entry name" value="WH_DNA-bd_sf"/>
</dbReference>
<dbReference type="CDD" id="cd00090">
    <property type="entry name" value="HTH_ARSR"/>
    <property type="match status" value="1"/>
</dbReference>
<evidence type="ECO:0000256" key="2">
    <source>
        <dbReference type="ARBA" id="ARBA00023125"/>
    </source>
</evidence>
<comment type="caution">
    <text evidence="5">The sequence shown here is derived from an EMBL/GenBank/DDBJ whole genome shotgun (WGS) entry which is preliminary data.</text>
</comment>
<dbReference type="InterPro" id="IPR000835">
    <property type="entry name" value="HTH_MarR-typ"/>
</dbReference>
<dbReference type="AlphaFoldDB" id="A0A423PV80"/>
<keyword evidence="2" id="KW-0238">DNA-binding</keyword>
<dbReference type="InterPro" id="IPR011991">
    <property type="entry name" value="ArsR-like_HTH"/>
</dbReference>
<dbReference type="SMART" id="SM00418">
    <property type="entry name" value="HTH_ARSR"/>
    <property type="match status" value="1"/>
</dbReference>
<dbReference type="EMBL" id="AYKH01000004">
    <property type="protein sequence ID" value="ROO29503.1"/>
    <property type="molecule type" value="Genomic_DNA"/>
</dbReference>
<evidence type="ECO:0000256" key="1">
    <source>
        <dbReference type="ARBA" id="ARBA00023015"/>
    </source>
</evidence>
<dbReference type="InterPro" id="IPR001845">
    <property type="entry name" value="HTH_ArsR_DNA-bd_dom"/>
</dbReference>
<protein>
    <submittedName>
        <fullName evidence="5">MarR family transcriptional regulator</fullName>
    </submittedName>
</protein>
<dbReference type="GO" id="GO:0003677">
    <property type="term" value="F:DNA binding"/>
    <property type="evidence" value="ECO:0007669"/>
    <property type="project" value="UniProtKB-KW"/>
</dbReference>
<evidence type="ECO:0000313" key="5">
    <source>
        <dbReference type="EMBL" id="ROO29503.1"/>
    </source>
</evidence>
<gene>
    <name evidence="5" type="ORF">SAOR_03370</name>
</gene>
<dbReference type="Gene3D" id="1.10.10.10">
    <property type="entry name" value="Winged helix-like DNA-binding domain superfamily/Winged helix DNA-binding domain"/>
    <property type="match status" value="1"/>
</dbReference>
<dbReference type="RefSeq" id="WP_123630215.1">
    <property type="nucleotide sequence ID" value="NZ_AYKH01000004.1"/>
</dbReference>
<keyword evidence="3" id="KW-0804">Transcription</keyword>
<name>A0A423PV80_9GAMM</name>
<evidence type="ECO:0000313" key="6">
    <source>
        <dbReference type="Proteomes" id="UP000283993"/>
    </source>
</evidence>
<organism evidence="5 6">
    <name type="scientific">Salinisphaera orenii MK-B5</name>
    <dbReference type="NCBI Taxonomy" id="856730"/>
    <lineage>
        <taxon>Bacteria</taxon>
        <taxon>Pseudomonadati</taxon>
        <taxon>Pseudomonadota</taxon>
        <taxon>Gammaproteobacteria</taxon>
        <taxon>Salinisphaerales</taxon>
        <taxon>Salinisphaeraceae</taxon>
        <taxon>Salinisphaera</taxon>
    </lineage>
</organism>
<sequence>MPTDPPAAVSVFIERMGLSAQADGLPRIAGRMLGWFILHGGPASLADLAEALEVSRASVSTNARVLRDLGVLEATARPGDRQDYYRLADRHYLPMLEGYVERMATLRDALATAERDLPDDWRDAQSRLVDMHRFVDTARDHTRDLIERLRRDEQGSPEGDGHG</sequence>
<dbReference type="Proteomes" id="UP000283993">
    <property type="component" value="Unassembled WGS sequence"/>
</dbReference>
<accession>A0A423PV80</accession>
<reference evidence="5 6" key="1">
    <citation type="submission" date="2013-10" db="EMBL/GenBank/DDBJ databases">
        <title>Salinisphaera orenii MK-B5 Genome Sequencing.</title>
        <authorList>
            <person name="Lai Q."/>
            <person name="Li C."/>
            <person name="Shao Z."/>
        </authorList>
    </citation>
    <scope>NUCLEOTIDE SEQUENCE [LARGE SCALE GENOMIC DNA]</scope>
    <source>
        <strain evidence="5 6">MK-B5</strain>
    </source>
</reference>
<dbReference type="PANTHER" id="PTHR38465:SF2">
    <property type="entry name" value="HTH-TYPE TRANSCRIPTIONAL REGULATOR MMPR5"/>
    <property type="match status" value="1"/>
</dbReference>
<evidence type="ECO:0000256" key="3">
    <source>
        <dbReference type="ARBA" id="ARBA00023163"/>
    </source>
</evidence>
<proteinExistence type="predicted"/>
<keyword evidence="1" id="KW-0805">Transcription regulation</keyword>
<dbReference type="GO" id="GO:0003700">
    <property type="term" value="F:DNA-binding transcription factor activity"/>
    <property type="evidence" value="ECO:0007669"/>
    <property type="project" value="InterPro"/>
</dbReference>
<evidence type="ECO:0000259" key="4">
    <source>
        <dbReference type="SMART" id="SM00418"/>
    </source>
</evidence>
<dbReference type="Pfam" id="PF12802">
    <property type="entry name" value="MarR_2"/>
    <property type="match status" value="1"/>
</dbReference>